<proteinExistence type="predicted"/>
<protein>
    <submittedName>
        <fullName evidence="2">Uncharacterized protein</fullName>
    </submittedName>
</protein>
<evidence type="ECO:0000256" key="1">
    <source>
        <dbReference type="SAM" id="MobiDB-lite"/>
    </source>
</evidence>
<dbReference type="EMBL" id="BK015531">
    <property type="protein sequence ID" value="DAE11377.1"/>
    <property type="molecule type" value="Genomic_DNA"/>
</dbReference>
<sequence length="283" mass="32412">MSDIAIEAMETGADFFIDPEDTTEEPTEETAGETQTEESAEEQPEPQEQKGATPEAKPEGLTIKYNHEERTITLEEAKELAEKGMALDKTRAELEAVRSGREFKVLDAYAQRNNMTREQYVEYLEKNEERIALREAEKAVRQKYPGLTDEAAKEMAQLKIAQESQKRQLEDKAKEEQARRMQQEESVRDWSDFLREYPDLNTADKIPAEVQEAVRQGERPLSAMRKYELAKAREETEALRAQMEAKEKTKEKNAQNRKTAMTSVTETREMDGFDAFAAGFLKG</sequence>
<feature type="compositionally biased region" description="Acidic residues" evidence="1">
    <location>
        <begin position="17"/>
        <end position="45"/>
    </location>
</feature>
<feature type="region of interest" description="Disordered" evidence="1">
    <location>
        <begin position="1"/>
        <end position="67"/>
    </location>
</feature>
<feature type="compositionally biased region" description="Basic and acidic residues" evidence="1">
    <location>
        <begin position="164"/>
        <end position="187"/>
    </location>
</feature>
<feature type="compositionally biased region" description="Polar residues" evidence="1">
    <location>
        <begin position="256"/>
        <end position="265"/>
    </location>
</feature>
<accession>A0A8S5PXQ8</accession>
<feature type="compositionally biased region" description="Basic and acidic residues" evidence="1">
    <location>
        <begin position="243"/>
        <end position="254"/>
    </location>
</feature>
<name>A0A8S5PXQ8_9CAUD</name>
<feature type="region of interest" description="Disordered" evidence="1">
    <location>
        <begin position="243"/>
        <end position="266"/>
    </location>
</feature>
<reference evidence="2" key="1">
    <citation type="journal article" date="2021" name="Proc. Natl. Acad. Sci. U.S.A.">
        <title>A Catalog of Tens of Thousands of Viruses from Human Metagenomes Reveals Hidden Associations with Chronic Diseases.</title>
        <authorList>
            <person name="Tisza M.J."/>
            <person name="Buck C.B."/>
        </authorList>
    </citation>
    <scope>NUCLEOTIDE SEQUENCE</scope>
    <source>
        <strain evidence="2">CtWiL39</strain>
    </source>
</reference>
<organism evidence="2">
    <name type="scientific">Myoviridae sp. ctWiL39</name>
    <dbReference type="NCBI Taxonomy" id="2825120"/>
    <lineage>
        <taxon>Viruses</taxon>
        <taxon>Duplodnaviria</taxon>
        <taxon>Heunggongvirae</taxon>
        <taxon>Uroviricota</taxon>
        <taxon>Caudoviricetes</taxon>
    </lineage>
</organism>
<feature type="region of interest" description="Disordered" evidence="1">
    <location>
        <begin position="162"/>
        <end position="187"/>
    </location>
</feature>
<evidence type="ECO:0000313" key="2">
    <source>
        <dbReference type="EMBL" id="DAE11377.1"/>
    </source>
</evidence>